<dbReference type="EMBL" id="JACEFO010001753">
    <property type="protein sequence ID" value="KAF8711120.1"/>
    <property type="molecule type" value="Genomic_DNA"/>
</dbReference>
<keyword evidence="3" id="KW-0862">Zinc</keyword>
<keyword evidence="2 4" id="KW-0863">Zinc-finger</keyword>
<dbReference type="InterPro" id="IPR001841">
    <property type="entry name" value="Znf_RING"/>
</dbReference>
<evidence type="ECO:0000256" key="3">
    <source>
        <dbReference type="ARBA" id="ARBA00022833"/>
    </source>
</evidence>
<name>A0A835ET35_9POAL</name>
<evidence type="ECO:0000313" key="8">
    <source>
        <dbReference type="Proteomes" id="UP000636709"/>
    </source>
</evidence>
<keyword evidence="8" id="KW-1185">Reference proteome</keyword>
<dbReference type="OrthoDB" id="696294at2759"/>
<evidence type="ECO:0000259" key="6">
    <source>
        <dbReference type="PROSITE" id="PS50089"/>
    </source>
</evidence>
<evidence type="ECO:0000256" key="1">
    <source>
        <dbReference type="ARBA" id="ARBA00022723"/>
    </source>
</evidence>
<dbReference type="SMART" id="SM00184">
    <property type="entry name" value="RING"/>
    <property type="match status" value="1"/>
</dbReference>
<dbReference type="GO" id="GO:0006511">
    <property type="term" value="P:ubiquitin-dependent protein catabolic process"/>
    <property type="evidence" value="ECO:0007669"/>
    <property type="project" value="TreeGrafter"/>
</dbReference>
<evidence type="ECO:0000313" key="7">
    <source>
        <dbReference type="EMBL" id="KAF8711120.1"/>
    </source>
</evidence>
<dbReference type="GO" id="GO:0061630">
    <property type="term" value="F:ubiquitin protein ligase activity"/>
    <property type="evidence" value="ECO:0007669"/>
    <property type="project" value="TreeGrafter"/>
</dbReference>
<dbReference type="SUPFAM" id="SSF57850">
    <property type="entry name" value="RING/U-box"/>
    <property type="match status" value="1"/>
</dbReference>
<protein>
    <recommendedName>
        <fullName evidence="6">RING-type domain-containing protein</fullName>
    </recommendedName>
</protein>
<proteinExistence type="predicted"/>
<accession>A0A835ET35</accession>
<dbReference type="Proteomes" id="UP000636709">
    <property type="component" value="Unassembled WGS sequence"/>
</dbReference>
<evidence type="ECO:0000256" key="5">
    <source>
        <dbReference type="SAM" id="MobiDB-lite"/>
    </source>
</evidence>
<sequence>MAVAGLEKQTFHAAGGGGGGGTECAICLVDFEDGEEVSVMPCFHGHGFHSDCITKWLWRSNKCPLCRHQLPTGMDG</sequence>
<evidence type="ECO:0000256" key="2">
    <source>
        <dbReference type="ARBA" id="ARBA00022771"/>
    </source>
</evidence>
<organism evidence="7 8">
    <name type="scientific">Digitaria exilis</name>
    <dbReference type="NCBI Taxonomy" id="1010633"/>
    <lineage>
        <taxon>Eukaryota</taxon>
        <taxon>Viridiplantae</taxon>
        <taxon>Streptophyta</taxon>
        <taxon>Embryophyta</taxon>
        <taxon>Tracheophyta</taxon>
        <taxon>Spermatophyta</taxon>
        <taxon>Magnoliopsida</taxon>
        <taxon>Liliopsida</taxon>
        <taxon>Poales</taxon>
        <taxon>Poaceae</taxon>
        <taxon>PACMAD clade</taxon>
        <taxon>Panicoideae</taxon>
        <taxon>Panicodae</taxon>
        <taxon>Paniceae</taxon>
        <taxon>Anthephorinae</taxon>
        <taxon>Digitaria</taxon>
    </lineage>
</organism>
<evidence type="ECO:0000256" key="4">
    <source>
        <dbReference type="PROSITE-ProRule" id="PRU00175"/>
    </source>
</evidence>
<feature type="region of interest" description="Disordered" evidence="5">
    <location>
        <begin position="1"/>
        <end position="20"/>
    </location>
</feature>
<dbReference type="InterPro" id="IPR051834">
    <property type="entry name" value="RING_finger_E3_ligase"/>
</dbReference>
<dbReference type="Pfam" id="PF13639">
    <property type="entry name" value="zf-RING_2"/>
    <property type="match status" value="1"/>
</dbReference>
<dbReference type="PROSITE" id="PS50089">
    <property type="entry name" value="ZF_RING_2"/>
    <property type="match status" value="1"/>
</dbReference>
<gene>
    <name evidence="7" type="ORF">HU200_029126</name>
</gene>
<dbReference type="PANTHER" id="PTHR45931">
    <property type="entry name" value="SI:CH211-59O9.10"/>
    <property type="match status" value="1"/>
</dbReference>
<dbReference type="GO" id="GO:0005634">
    <property type="term" value="C:nucleus"/>
    <property type="evidence" value="ECO:0007669"/>
    <property type="project" value="TreeGrafter"/>
</dbReference>
<reference evidence="7" key="1">
    <citation type="submission" date="2020-07" db="EMBL/GenBank/DDBJ databases">
        <title>Genome sequence and genetic diversity analysis of an under-domesticated orphan crop, white fonio (Digitaria exilis).</title>
        <authorList>
            <person name="Bennetzen J.L."/>
            <person name="Chen S."/>
            <person name="Ma X."/>
            <person name="Wang X."/>
            <person name="Yssel A.E.J."/>
            <person name="Chaluvadi S.R."/>
            <person name="Johnson M."/>
            <person name="Gangashetty P."/>
            <person name="Hamidou F."/>
            <person name="Sanogo M.D."/>
            <person name="Zwaenepoel A."/>
            <person name="Wallace J."/>
            <person name="Van De Peer Y."/>
            <person name="Van Deynze A."/>
        </authorList>
    </citation>
    <scope>NUCLEOTIDE SEQUENCE</scope>
    <source>
        <tissue evidence="7">Leaves</tissue>
    </source>
</reference>
<dbReference type="AlphaFoldDB" id="A0A835ET35"/>
<dbReference type="GO" id="GO:0008270">
    <property type="term" value="F:zinc ion binding"/>
    <property type="evidence" value="ECO:0007669"/>
    <property type="project" value="UniProtKB-KW"/>
</dbReference>
<dbReference type="PANTHER" id="PTHR45931:SF16">
    <property type="entry name" value="RING_U-BOX SUPERFAMILY PROTEIN"/>
    <property type="match status" value="1"/>
</dbReference>
<comment type="caution">
    <text evidence="7">The sequence shown here is derived from an EMBL/GenBank/DDBJ whole genome shotgun (WGS) entry which is preliminary data.</text>
</comment>
<feature type="domain" description="RING-type" evidence="6">
    <location>
        <begin position="24"/>
        <end position="67"/>
    </location>
</feature>
<dbReference type="InterPro" id="IPR013083">
    <property type="entry name" value="Znf_RING/FYVE/PHD"/>
</dbReference>
<dbReference type="Gene3D" id="3.30.40.10">
    <property type="entry name" value="Zinc/RING finger domain, C3HC4 (zinc finger)"/>
    <property type="match status" value="1"/>
</dbReference>
<keyword evidence="1" id="KW-0479">Metal-binding</keyword>